<dbReference type="InterPro" id="IPR009057">
    <property type="entry name" value="Homeodomain-like_sf"/>
</dbReference>
<proteinExistence type="predicted"/>
<dbReference type="GO" id="GO:0000978">
    <property type="term" value="F:RNA polymerase II cis-regulatory region sequence-specific DNA binding"/>
    <property type="evidence" value="ECO:0000318"/>
    <property type="project" value="GO_Central"/>
</dbReference>
<name>A7SS98_NEMVE</name>
<dbReference type="EMBL" id="DS469774">
    <property type="protein sequence ID" value="EDO33407.1"/>
    <property type="molecule type" value="Genomic_DNA"/>
</dbReference>
<sequence length="165" mass="19600">DQVACICDALFQEGDIKRLSQFLLSIPQEDLQNKSESLLKARAMVAFHRGCYQEVYNILENNKFDTSSHEFLQCLWYKAHYSEGEKLRGRSLSAVDKFRIRKKSPLPNTISDGEKTIYFFKEKVRTVLKECYEHKKYPTLKEKRVIATQTNLTLRQVRNWFRNRR</sequence>
<evidence type="ECO:0000313" key="7">
    <source>
        <dbReference type="EMBL" id="EDO33407.1"/>
    </source>
</evidence>
<evidence type="ECO:0000256" key="4">
    <source>
        <dbReference type="PROSITE-ProRule" id="PRU00108"/>
    </source>
</evidence>
<dbReference type="InParanoid" id="A7SS98"/>
<dbReference type="Proteomes" id="UP000001593">
    <property type="component" value="Unassembled WGS sequence"/>
</dbReference>
<dbReference type="STRING" id="45351.A7SS98"/>
<comment type="subcellular location">
    <subcellularLocation>
        <location evidence="4 5">Nucleus</location>
    </subcellularLocation>
</comment>
<dbReference type="eggNOG" id="KOG0775">
    <property type="taxonomic scope" value="Eukaryota"/>
</dbReference>
<dbReference type="PROSITE" id="PS50071">
    <property type="entry name" value="HOMEOBOX_2"/>
    <property type="match status" value="1"/>
</dbReference>
<feature type="non-terminal residue" evidence="7">
    <location>
        <position position="165"/>
    </location>
</feature>
<dbReference type="Pfam" id="PF00046">
    <property type="entry name" value="Homeodomain"/>
    <property type="match status" value="1"/>
</dbReference>
<keyword evidence="1 4" id="KW-0238">DNA-binding</keyword>
<keyword evidence="2 4" id="KW-0371">Homeobox</keyword>
<dbReference type="CDD" id="cd00086">
    <property type="entry name" value="homeodomain"/>
    <property type="match status" value="1"/>
</dbReference>
<accession>A7SS98</accession>
<dbReference type="SUPFAM" id="SSF46689">
    <property type="entry name" value="Homeodomain-like"/>
    <property type="match status" value="1"/>
</dbReference>
<evidence type="ECO:0000256" key="3">
    <source>
        <dbReference type="ARBA" id="ARBA00023242"/>
    </source>
</evidence>
<reference evidence="7 8" key="1">
    <citation type="journal article" date="2007" name="Science">
        <title>Sea anemone genome reveals ancestral eumetazoan gene repertoire and genomic organization.</title>
        <authorList>
            <person name="Putnam N.H."/>
            <person name="Srivastava M."/>
            <person name="Hellsten U."/>
            <person name="Dirks B."/>
            <person name="Chapman J."/>
            <person name="Salamov A."/>
            <person name="Terry A."/>
            <person name="Shapiro H."/>
            <person name="Lindquist E."/>
            <person name="Kapitonov V.V."/>
            <person name="Jurka J."/>
            <person name="Genikhovich G."/>
            <person name="Grigoriev I.V."/>
            <person name="Lucas S.M."/>
            <person name="Steele R.E."/>
            <person name="Finnerty J.R."/>
            <person name="Technau U."/>
            <person name="Martindale M.Q."/>
            <person name="Rokhsar D.S."/>
        </authorList>
    </citation>
    <scope>NUCLEOTIDE SEQUENCE [LARGE SCALE GENOMIC DNA]</scope>
    <source>
        <strain evidence="8">CH2 X CH6</strain>
    </source>
</reference>
<evidence type="ECO:0000259" key="6">
    <source>
        <dbReference type="PROSITE" id="PS50071"/>
    </source>
</evidence>
<dbReference type="InterPro" id="IPR031701">
    <property type="entry name" value="SIX1_SD"/>
</dbReference>
<dbReference type="Pfam" id="PF16878">
    <property type="entry name" value="SIX1_SD"/>
    <property type="match status" value="1"/>
</dbReference>
<dbReference type="Gene3D" id="1.10.10.60">
    <property type="entry name" value="Homeodomain-like"/>
    <property type="match status" value="1"/>
</dbReference>
<dbReference type="GO" id="GO:0000981">
    <property type="term" value="F:DNA-binding transcription factor activity, RNA polymerase II-specific"/>
    <property type="evidence" value="ECO:0000318"/>
    <property type="project" value="GO_Central"/>
</dbReference>
<dbReference type="GO" id="GO:0005634">
    <property type="term" value="C:nucleus"/>
    <property type="evidence" value="ECO:0000318"/>
    <property type="project" value="GO_Central"/>
</dbReference>
<evidence type="ECO:0000256" key="1">
    <source>
        <dbReference type="ARBA" id="ARBA00023125"/>
    </source>
</evidence>
<protein>
    <recommendedName>
        <fullName evidence="6">Homeobox domain-containing protein</fullName>
    </recommendedName>
</protein>
<evidence type="ECO:0000256" key="2">
    <source>
        <dbReference type="ARBA" id="ARBA00023155"/>
    </source>
</evidence>
<evidence type="ECO:0000313" key="8">
    <source>
        <dbReference type="Proteomes" id="UP000001593"/>
    </source>
</evidence>
<feature type="domain" description="Homeobox" evidence="6">
    <location>
        <begin position="111"/>
        <end position="165"/>
    </location>
</feature>
<dbReference type="InterPro" id="IPR001356">
    <property type="entry name" value="HD"/>
</dbReference>
<dbReference type="KEGG" id="nve:5504621"/>
<gene>
    <name evidence="7" type="ORF">NEMVEDRAFT_v1g56637</name>
</gene>
<dbReference type="PhylomeDB" id="A7SS98"/>
<dbReference type="PANTHER" id="PTHR10390:SF44">
    <property type="entry name" value="SIX HOMEOBOX 4"/>
    <property type="match status" value="1"/>
</dbReference>
<dbReference type="GO" id="GO:0006357">
    <property type="term" value="P:regulation of transcription by RNA polymerase II"/>
    <property type="evidence" value="ECO:0000318"/>
    <property type="project" value="GO_Central"/>
</dbReference>
<dbReference type="SMART" id="SM00389">
    <property type="entry name" value="HOX"/>
    <property type="match status" value="1"/>
</dbReference>
<dbReference type="HOGENOM" id="CLU_046914_4_0_1"/>
<evidence type="ECO:0000256" key="5">
    <source>
        <dbReference type="RuleBase" id="RU000682"/>
    </source>
</evidence>
<dbReference type="OrthoDB" id="3501850at2759"/>
<keyword evidence="3 4" id="KW-0539">Nucleus</keyword>
<dbReference type="AlphaFoldDB" id="A7SS98"/>
<organism evidence="7 8">
    <name type="scientific">Nematostella vectensis</name>
    <name type="common">Starlet sea anemone</name>
    <dbReference type="NCBI Taxonomy" id="45351"/>
    <lineage>
        <taxon>Eukaryota</taxon>
        <taxon>Metazoa</taxon>
        <taxon>Cnidaria</taxon>
        <taxon>Anthozoa</taxon>
        <taxon>Hexacorallia</taxon>
        <taxon>Actiniaria</taxon>
        <taxon>Edwardsiidae</taxon>
        <taxon>Nematostella</taxon>
    </lineage>
</organism>
<keyword evidence="8" id="KW-1185">Reference proteome</keyword>
<feature type="non-terminal residue" evidence="7">
    <location>
        <position position="1"/>
    </location>
</feature>
<dbReference type="PANTHER" id="PTHR10390">
    <property type="entry name" value="HOMEOBOX PROTEIN SIX"/>
    <property type="match status" value="1"/>
</dbReference>
<dbReference type="GO" id="GO:0005667">
    <property type="term" value="C:transcription regulator complex"/>
    <property type="evidence" value="ECO:0000318"/>
    <property type="project" value="GO_Central"/>
</dbReference>